<keyword evidence="1" id="KW-0472">Membrane</keyword>
<dbReference type="OrthoDB" id="8186940at2759"/>
<keyword evidence="1" id="KW-1133">Transmembrane helix</keyword>
<reference evidence="2" key="2">
    <citation type="journal article" date="2015" name="Gigascience">
        <title>Reconstructing a comprehensive transcriptome assembly of a white-pupal translocated strain of the pest fruit fly Bactrocera cucurbitae.</title>
        <authorList>
            <person name="Sim S.B."/>
            <person name="Calla B."/>
            <person name="Hall B."/>
            <person name="DeRego T."/>
            <person name="Geib S.M."/>
        </authorList>
    </citation>
    <scope>NUCLEOTIDE SEQUENCE</scope>
</reference>
<dbReference type="Pfam" id="PF07841">
    <property type="entry name" value="DM4_12"/>
    <property type="match status" value="1"/>
</dbReference>
<dbReference type="AlphaFoldDB" id="A0A0A1WJY0"/>
<proteinExistence type="predicted"/>
<accession>A0A0A1WJY0</accession>
<dbReference type="PANTHER" id="PTHR21398:SF4">
    <property type="entry name" value="AGAP002980-PA"/>
    <property type="match status" value="1"/>
</dbReference>
<reference evidence="2" key="1">
    <citation type="submission" date="2014-11" db="EMBL/GenBank/DDBJ databases">
        <authorList>
            <person name="Geib S."/>
        </authorList>
    </citation>
    <scope>NUCLEOTIDE SEQUENCE</scope>
</reference>
<dbReference type="SMART" id="SM00718">
    <property type="entry name" value="DM4_12"/>
    <property type="match status" value="1"/>
</dbReference>
<dbReference type="EMBL" id="GBXI01015502">
    <property type="protein sequence ID" value="JAC98789.1"/>
    <property type="molecule type" value="Transcribed_RNA"/>
</dbReference>
<dbReference type="GO" id="GO:0016874">
    <property type="term" value="F:ligase activity"/>
    <property type="evidence" value="ECO:0007669"/>
    <property type="project" value="UniProtKB-KW"/>
</dbReference>
<name>A0A0A1WJY0_ZEUCU</name>
<dbReference type="PANTHER" id="PTHR21398">
    <property type="entry name" value="AGAP007094-PA"/>
    <property type="match status" value="1"/>
</dbReference>
<keyword evidence="1" id="KW-0812">Transmembrane</keyword>
<sequence>MLSRSFVIKIYIFVSVFIKSFHIAATYLLYPNTSWLQLTVSISYPIIDLSLHRTVLFDWGFQMNYDFPFSPTSFYNAPIWKLEKRDVHNNNDTRSFDKANFNDFEAMEYVGAFKNWLVPSKDKHFFDFTAGELYNALENVIASYGFHSSCLLQSVCDIAKYPFDAEERHLIRDLLTFILTPSLHSGFAASEDVQRKAYETAEWSGMRGLNCRRLYPACRRNFLRIISKVIFDNT</sequence>
<evidence type="ECO:0000256" key="1">
    <source>
        <dbReference type="SAM" id="Phobius"/>
    </source>
</evidence>
<keyword evidence="2" id="KW-0436">Ligase</keyword>
<protein>
    <submittedName>
        <fullName evidence="2">Valine--tRNA ligase</fullName>
    </submittedName>
</protein>
<evidence type="ECO:0000313" key="2">
    <source>
        <dbReference type="EMBL" id="JAC98789.1"/>
    </source>
</evidence>
<dbReference type="InterPro" id="IPR006631">
    <property type="entry name" value="DM4_12"/>
</dbReference>
<organism evidence="2">
    <name type="scientific">Zeugodacus cucurbitae</name>
    <name type="common">Melon fruit fly</name>
    <name type="synonym">Bactrocera cucurbitae</name>
    <dbReference type="NCBI Taxonomy" id="28588"/>
    <lineage>
        <taxon>Eukaryota</taxon>
        <taxon>Metazoa</taxon>
        <taxon>Ecdysozoa</taxon>
        <taxon>Arthropoda</taxon>
        <taxon>Hexapoda</taxon>
        <taxon>Insecta</taxon>
        <taxon>Pterygota</taxon>
        <taxon>Neoptera</taxon>
        <taxon>Endopterygota</taxon>
        <taxon>Diptera</taxon>
        <taxon>Brachycera</taxon>
        <taxon>Muscomorpha</taxon>
        <taxon>Tephritoidea</taxon>
        <taxon>Tephritidae</taxon>
        <taxon>Zeugodacus</taxon>
        <taxon>Zeugodacus</taxon>
    </lineage>
</organism>
<gene>
    <name evidence="2" type="primary">valS</name>
    <name evidence="2" type="ORF">g.3512</name>
</gene>
<feature type="transmembrane region" description="Helical" evidence="1">
    <location>
        <begin position="6"/>
        <end position="30"/>
    </location>
</feature>